<organism evidence="15 16">
    <name type="scientific">Paucilactobacillus wasatchensis</name>
    <dbReference type="NCBI Taxonomy" id="1335616"/>
    <lineage>
        <taxon>Bacteria</taxon>
        <taxon>Bacillati</taxon>
        <taxon>Bacillota</taxon>
        <taxon>Bacilli</taxon>
        <taxon>Lactobacillales</taxon>
        <taxon>Lactobacillaceae</taxon>
        <taxon>Paucilactobacillus</taxon>
    </lineage>
</organism>
<keyword evidence="9 12" id="KW-0472">Membrane</keyword>
<reference evidence="15 16" key="1">
    <citation type="submission" date="2013-08" db="EMBL/GenBank/DDBJ databases">
        <title>Lactobacillus wasatchii sp. WDC04, a late gas producing bacteria isolated from aged chedder cheese.</title>
        <authorList>
            <person name="Oberg C.J."/>
            <person name="Culumber M."/>
            <person name="McMahon D.J."/>
            <person name="Broadbent J.R."/>
            <person name="Oberg T.S."/>
            <person name="Ortaki F."/>
        </authorList>
    </citation>
    <scope>NUCLEOTIDE SEQUENCE [LARGE SCALE GENOMIC DNA]</scope>
    <source>
        <strain evidence="15 16">WDC04</strain>
    </source>
</reference>
<feature type="domain" description="Tyrosine-protein kinase G-rich" evidence="14">
    <location>
        <begin position="182"/>
        <end position="232"/>
    </location>
</feature>
<dbReference type="GO" id="GO:0000271">
    <property type="term" value="P:polysaccharide biosynthetic process"/>
    <property type="evidence" value="ECO:0007669"/>
    <property type="project" value="UniProtKB-KW"/>
</dbReference>
<dbReference type="AlphaFoldDB" id="A0A0D1ACE4"/>
<evidence type="ECO:0000259" key="14">
    <source>
        <dbReference type="Pfam" id="PF13807"/>
    </source>
</evidence>
<feature type="transmembrane region" description="Helical" evidence="12">
    <location>
        <begin position="18"/>
        <end position="39"/>
    </location>
</feature>
<evidence type="ECO:0000256" key="2">
    <source>
        <dbReference type="ARBA" id="ARBA00005132"/>
    </source>
</evidence>
<dbReference type="InterPro" id="IPR050445">
    <property type="entry name" value="Bact_polysacc_biosynth/exp"/>
</dbReference>
<keyword evidence="16" id="KW-1185">Reference proteome</keyword>
<comment type="function">
    <text evidence="11">Required for CpsD phosphorylation. Involved in the regulation of capsular polysaccharide biosynthesis. May be part of a complex that directs the coordinated polymerization and export to the cell surface of the capsular polysaccharide.</text>
</comment>
<evidence type="ECO:0000313" key="16">
    <source>
        <dbReference type="Proteomes" id="UP000032279"/>
    </source>
</evidence>
<keyword evidence="15" id="KW-0808">Transferase</keyword>
<evidence type="ECO:0000256" key="8">
    <source>
        <dbReference type="ARBA" id="ARBA00022989"/>
    </source>
</evidence>
<comment type="pathway">
    <text evidence="2">Capsule biogenesis; capsule polysaccharide biosynthesis.</text>
</comment>
<dbReference type="Pfam" id="PF13807">
    <property type="entry name" value="GNVR"/>
    <property type="match status" value="1"/>
</dbReference>
<dbReference type="Pfam" id="PF02706">
    <property type="entry name" value="Wzz"/>
    <property type="match status" value="1"/>
</dbReference>
<feature type="domain" description="Polysaccharide chain length determinant N-terminal" evidence="13">
    <location>
        <begin position="4"/>
        <end position="95"/>
    </location>
</feature>
<dbReference type="STRING" id="1335616.WDC_0083"/>
<dbReference type="PATRIC" id="fig|1335616.4.peg.83"/>
<comment type="subcellular location">
    <subcellularLocation>
        <location evidence="1">Cell membrane</location>
        <topology evidence="1">Multi-pass membrane protein</topology>
    </subcellularLocation>
</comment>
<comment type="caution">
    <text evidence="15">The sequence shown here is derived from an EMBL/GenBank/DDBJ whole genome shotgun (WGS) entry which is preliminary data.</text>
</comment>
<evidence type="ECO:0000256" key="4">
    <source>
        <dbReference type="ARBA" id="ARBA00020739"/>
    </source>
</evidence>
<keyword evidence="10" id="KW-0270">Exopolysaccharide synthesis</keyword>
<evidence type="ECO:0000256" key="1">
    <source>
        <dbReference type="ARBA" id="ARBA00004651"/>
    </source>
</evidence>
<dbReference type="RefSeq" id="WP_044009827.1">
    <property type="nucleotide sequence ID" value="NZ_AWTT01000001.1"/>
</dbReference>
<dbReference type="Proteomes" id="UP000032279">
    <property type="component" value="Unassembled WGS sequence"/>
</dbReference>
<evidence type="ECO:0000256" key="11">
    <source>
        <dbReference type="ARBA" id="ARBA00045736"/>
    </source>
</evidence>
<feature type="transmembrane region" description="Helical" evidence="12">
    <location>
        <begin position="213"/>
        <end position="232"/>
    </location>
</feature>
<dbReference type="InterPro" id="IPR003856">
    <property type="entry name" value="LPS_length_determ_N"/>
</dbReference>
<comment type="similarity">
    <text evidence="3">Belongs to the CpsC/CapA family.</text>
</comment>
<keyword evidence="7" id="KW-0972">Capsule biogenesis/degradation</keyword>
<gene>
    <name evidence="15" type="primary">epsC</name>
    <name evidence="15" type="ORF">WDC_0083</name>
</gene>
<dbReference type="InterPro" id="IPR032807">
    <property type="entry name" value="GNVR"/>
</dbReference>
<keyword evidence="8 12" id="KW-1133">Transmembrane helix</keyword>
<evidence type="ECO:0000256" key="3">
    <source>
        <dbReference type="ARBA" id="ARBA00006683"/>
    </source>
</evidence>
<keyword evidence="6 12" id="KW-0812">Transmembrane</keyword>
<dbReference type="PANTHER" id="PTHR32309:SF13">
    <property type="entry name" value="FERRIC ENTEROBACTIN TRANSPORT PROTEIN FEPE"/>
    <property type="match status" value="1"/>
</dbReference>
<evidence type="ECO:0000256" key="7">
    <source>
        <dbReference type="ARBA" id="ARBA00022903"/>
    </source>
</evidence>
<evidence type="ECO:0000256" key="5">
    <source>
        <dbReference type="ARBA" id="ARBA00022475"/>
    </source>
</evidence>
<dbReference type="GO" id="GO:0004713">
    <property type="term" value="F:protein tyrosine kinase activity"/>
    <property type="evidence" value="ECO:0007669"/>
    <property type="project" value="TreeGrafter"/>
</dbReference>
<evidence type="ECO:0000256" key="9">
    <source>
        <dbReference type="ARBA" id="ARBA00023136"/>
    </source>
</evidence>
<protein>
    <recommendedName>
        <fullName evidence="4">Capsular polysaccharide biosynthesis protein CpsC</fullName>
    </recommendedName>
</protein>
<proteinExistence type="inferred from homology"/>
<sequence>MDSTLDIQRMFGILRKHWVLIILSMVGFAIVAFGVAEFAMTAQYTSTTQVLVNQKKDSSDQAAAYQDQQADVQMISTYKDIITNQVILNQVKRNLANPTEVVTPAKKAKYTTNADGTKRLVSAAKPAVIKSTGEKYNVSVAELKSDISISNEENSQVFAVNVVSNDPDKSAAIANNVVKVFKNKIKNLMSVNNVTVVSKAVANDSKTAPKTMLIVLVGLVIGLLLSAGYAFAVELTDTTVKDDEFLTETLGLTNLGQVAQIKMAGSHLATKRATDHEGSHRRVRV</sequence>
<name>A0A0D1ACE4_9LACO</name>
<evidence type="ECO:0000259" key="13">
    <source>
        <dbReference type="Pfam" id="PF02706"/>
    </source>
</evidence>
<evidence type="ECO:0000256" key="6">
    <source>
        <dbReference type="ARBA" id="ARBA00022692"/>
    </source>
</evidence>
<accession>A0A0D1ACE4</accession>
<dbReference type="OrthoDB" id="2360475at2"/>
<keyword evidence="5" id="KW-1003">Cell membrane</keyword>
<dbReference type="GO" id="GO:0005886">
    <property type="term" value="C:plasma membrane"/>
    <property type="evidence" value="ECO:0007669"/>
    <property type="project" value="UniProtKB-SubCell"/>
</dbReference>
<evidence type="ECO:0000256" key="10">
    <source>
        <dbReference type="ARBA" id="ARBA00023169"/>
    </source>
</evidence>
<keyword evidence="15" id="KW-0418">Kinase</keyword>
<dbReference type="PANTHER" id="PTHR32309">
    <property type="entry name" value="TYROSINE-PROTEIN KINASE"/>
    <property type="match status" value="1"/>
</dbReference>
<dbReference type="EMBL" id="AWTT01000001">
    <property type="protein sequence ID" value="KIS04346.1"/>
    <property type="molecule type" value="Genomic_DNA"/>
</dbReference>
<evidence type="ECO:0000313" key="15">
    <source>
        <dbReference type="EMBL" id="KIS04346.1"/>
    </source>
</evidence>
<evidence type="ECO:0000256" key="12">
    <source>
        <dbReference type="SAM" id="Phobius"/>
    </source>
</evidence>